<feature type="compositionally biased region" description="Polar residues" evidence="1">
    <location>
        <begin position="19"/>
        <end position="31"/>
    </location>
</feature>
<keyword evidence="3" id="KW-1185">Reference proteome</keyword>
<name>A0AAV5HVC1_9ROSI</name>
<feature type="region of interest" description="Disordered" evidence="1">
    <location>
        <begin position="1"/>
        <end position="37"/>
    </location>
</feature>
<accession>A0AAV5HVC1</accession>
<dbReference type="Proteomes" id="UP001054252">
    <property type="component" value="Unassembled WGS sequence"/>
</dbReference>
<protein>
    <submittedName>
        <fullName evidence="2">Uncharacterized protein</fullName>
    </submittedName>
</protein>
<evidence type="ECO:0000256" key="1">
    <source>
        <dbReference type="SAM" id="MobiDB-lite"/>
    </source>
</evidence>
<evidence type="ECO:0000313" key="2">
    <source>
        <dbReference type="EMBL" id="GKU89642.1"/>
    </source>
</evidence>
<dbReference type="EMBL" id="BPVZ01000003">
    <property type="protein sequence ID" value="GKU89642.1"/>
    <property type="molecule type" value="Genomic_DNA"/>
</dbReference>
<dbReference type="AlphaFoldDB" id="A0AAV5HVC1"/>
<sequence length="283" mass="32111">MSGNPTGSARKRSSSSGSQEQHNLNHPQLFTDSGVAPDIQQMIDPLMDYNFAPDHENEGPSSSTGKKGRSRNLKGIRPPKNRGSRKWTLYQWDPADNRHVRNAFLNCMKHRWSDNLKDEKFKWDKNSTYVPCWIPTHIWPPLLTYWDSDEYKRPSARGAKNRSSRERLTHTIRSISFGIHEMQMTESRGGVQPPHQEKFKETHTLKKRILMLRSAQRVMALMLVRGHAWVKAVRGCSFNVMPGIGSQVNPEMQLANMTQAQNNMSQTIAQSVAAALAAHGISP</sequence>
<organism evidence="2 3">
    <name type="scientific">Rubroshorea leprosula</name>
    <dbReference type="NCBI Taxonomy" id="152421"/>
    <lineage>
        <taxon>Eukaryota</taxon>
        <taxon>Viridiplantae</taxon>
        <taxon>Streptophyta</taxon>
        <taxon>Embryophyta</taxon>
        <taxon>Tracheophyta</taxon>
        <taxon>Spermatophyta</taxon>
        <taxon>Magnoliopsida</taxon>
        <taxon>eudicotyledons</taxon>
        <taxon>Gunneridae</taxon>
        <taxon>Pentapetalae</taxon>
        <taxon>rosids</taxon>
        <taxon>malvids</taxon>
        <taxon>Malvales</taxon>
        <taxon>Dipterocarpaceae</taxon>
        <taxon>Rubroshorea</taxon>
    </lineage>
</organism>
<evidence type="ECO:0000313" key="3">
    <source>
        <dbReference type="Proteomes" id="UP001054252"/>
    </source>
</evidence>
<gene>
    <name evidence="2" type="ORF">SLEP1_g3756</name>
</gene>
<reference evidence="2 3" key="1">
    <citation type="journal article" date="2021" name="Commun. Biol.">
        <title>The genome of Shorea leprosula (Dipterocarpaceae) highlights the ecological relevance of drought in aseasonal tropical rainforests.</title>
        <authorList>
            <person name="Ng K.K.S."/>
            <person name="Kobayashi M.J."/>
            <person name="Fawcett J.A."/>
            <person name="Hatakeyama M."/>
            <person name="Paape T."/>
            <person name="Ng C.H."/>
            <person name="Ang C.C."/>
            <person name="Tnah L.H."/>
            <person name="Lee C.T."/>
            <person name="Nishiyama T."/>
            <person name="Sese J."/>
            <person name="O'Brien M.J."/>
            <person name="Copetti D."/>
            <person name="Mohd Noor M.I."/>
            <person name="Ong R.C."/>
            <person name="Putra M."/>
            <person name="Sireger I.Z."/>
            <person name="Indrioko S."/>
            <person name="Kosugi Y."/>
            <person name="Izuno A."/>
            <person name="Isagi Y."/>
            <person name="Lee S.L."/>
            <person name="Shimizu K.K."/>
        </authorList>
    </citation>
    <scope>NUCLEOTIDE SEQUENCE [LARGE SCALE GENOMIC DNA]</scope>
    <source>
        <strain evidence="2">214</strain>
    </source>
</reference>
<feature type="region of interest" description="Disordered" evidence="1">
    <location>
        <begin position="49"/>
        <end position="84"/>
    </location>
</feature>
<feature type="compositionally biased region" description="Basic residues" evidence="1">
    <location>
        <begin position="66"/>
        <end position="84"/>
    </location>
</feature>
<comment type="caution">
    <text evidence="2">The sequence shown here is derived from an EMBL/GenBank/DDBJ whole genome shotgun (WGS) entry which is preliminary data.</text>
</comment>
<proteinExistence type="predicted"/>
<dbReference type="Pfam" id="PF03004">
    <property type="entry name" value="Transposase_24"/>
    <property type="match status" value="1"/>
</dbReference>
<dbReference type="InterPro" id="IPR004252">
    <property type="entry name" value="Probable_transposase_24"/>
</dbReference>